<reference evidence="5 8" key="2">
    <citation type="submission" date="2019-07" db="EMBL/GenBank/DDBJ databases">
        <title>Whole genome shotgun sequence of Halomonas cupida NBRC 102219.</title>
        <authorList>
            <person name="Hosoyama A."/>
            <person name="Uohara A."/>
            <person name="Ohji S."/>
            <person name="Ichikawa N."/>
        </authorList>
    </citation>
    <scope>NUCLEOTIDE SEQUENCE [LARGE SCALE GENOMIC DNA]</scope>
    <source>
        <strain evidence="5 8">NBRC 102219</strain>
    </source>
</reference>
<dbReference type="AlphaFoldDB" id="A0A1M7G4F8"/>
<dbReference type="InterPro" id="IPR006176">
    <property type="entry name" value="3-OHacyl-CoA_DH_NAD-bd"/>
</dbReference>
<accession>A0A1M7G4F8</accession>
<dbReference type="InterPro" id="IPR008927">
    <property type="entry name" value="6-PGluconate_DH-like_C_sf"/>
</dbReference>
<feature type="domain" description="3-hydroxyacyl-CoA dehydrogenase C-terminal" evidence="3">
    <location>
        <begin position="185"/>
        <end position="277"/>
    </location>
</feature>
<reference evidence="6 7" key="1">
    <citation type="submission" date="2016-11" db="EMBL/GenBank/DDBJ databases">
        <authorList>
            <person name="Jaros S."/>
            <person name="Januszkiewicz K."/>
            <person name="Wedrychowicz H."/>
        </authorList>
    </citation>
    <scope>NUCLEOTIDE SEQUENCE [LARGE SCALE GENOMIC DNA]</scope>
    <source>
        <strain evidence="6 7">DSM 4740</strain>
    </source>
</reference>
<comment type="similarity">
    <text evidence="1">Belongs to the 3-hydroxyacyl-CoA dehydrogenase family.</text>
</comment>
<evidence type="ECO:0000313" key="5">
    <source>
        <dbReference type="EMBL" id="GEN23646.1"/>
    </source>
</evidence>
<dbReference type="Gene3D" id="3.40.50.720">
    <property type="entry name" value="NAD(P)-binding Rossmann-like Domain"/>
    <property type="match status" value="1"/>
</dbReference>
<protein>
    <submittedName>
        <fullName evidence="6">3-hydroxyacyl-CoA dehydrogenase</fullName>
    </submittedName>
    <submittedName>
        <fullName evidence="5">3-hydroxybutyryl-CoA dehydrogenase</fullName>
    </submittedName>
</protein>
<dbReference type="STRING" id="44933.SAMN05660971_02186"/>
<evidence type="ECO:0000313" key="6">
    <source>
        <dbReference type="EMBL" id="SHM11163.1"/>
    </source>
</evidence>
<dbReference type="PANTHER" id="PTHR48075">
    <property type="entry name" value="3-HYDROXYACYL-COA DEHYDROGENASE FAMILY PROTEIN"/>
    <property type="match status" value="1"/>
</dbReference>
<dbReference type="SUPFAM" id="SSF48179">
    <property type="entry name" value="6-phosphogluconate dehydrogenase C-terminal domain-like"/>
    <property type="match status" value="1"/>
</dbReference>
<dbReference type="RefSeq" id="WP_073435230.1">
    <property type="nucleotide sequence ID" value="NZ_BJXU01000052.1"/>
</dbReference>
<evidence type="ECO:0000313" key="7">
    <source>
        <dbReference type="Proteomes" id="UP000184123"/>
    </source>
</evidence>
<dbReference type="InterPro" id="IPR013328">
    <property type="entry name" value="6PGD_dom2"/>
</dbReference>
<dbReference type="PROSITE" id="PS00067">
    <property type="entry name" value="3HCDH"/>
    <property type="match status" value="1"/>
</dbReference>
<dbReference type="GO" id="GO:0006631">
    <property type="term" value="P:fatty acid metabolic process"/>
    <property type="evidence" value="ECO:0007669"/>
    <property type="project" value="InterPro"/>
</dbReference>
<dbReference type="InterPro" id="IPR036291">
    <property type="entry name" value="NAD(P)-bd_dom_sf"/>
</dbReference>
<dbReference type="Proteomes" id="UP000321726">
    <property type="component" value="Unassembled WGS sequence"/>
</dbReference>
<evidence type="ECO:0000256" key="2">
    <source>
        <dbReference type="ARBA" id="ARBA00023002"/>
    </source>
</evidence>
<evidence type="ECO:0000313" key="8">
    <source>
        <dbReference type="Proteomes" id="UP000321726"/>
    </source>
</evidence>
<evidence type="ECO:0000259" key="3">
    <source>
        <dbReference type="Pfam" id="PF00725"/>
    </source>
</evidence>
<dbReference type="Pfam" id="PF02737">
    <property type="entry name" value="3HCDH_N"/>
    <property type="match status" value="1"/>
</dbReference>
<feature type="domain" description="3-hydroxyacyl-CoA dehydrogenase NAD binding" evidence="4">
    <location>
        <begin position="4"/>
        <end position="181"/>
    </location>
</feature>
<dbReference type="EMBL" id="FRCA01000005">
    <property type="protein sequence ID" value="SHM11163.1"/>
    <property type="molecule type" value="Genomic_DNA"/>
</dbReference>
<organism evidence="6 7">
    <name type="scientific">Halomonas cupida</name>
    <dbReference type="NCBI Taxonomy" id="44933"/>
    <lineage>
        <taxon>Bacteria</taxon>
        <taxon>Pseudomonadati</taxon>
        <taxon>Pseudomonadota</taxon>
        <taxon>Gammaproteobacteria</taxon>
        <taxon>Oceanospirillales</taxon>
        <taxon>Halomonadaceae</taxon>
        <taxon>Halomonas</taxon>
    </lineage>
</organism>
<evidence type="ECO:0000256" key="1">
    <source>
        <dbReference type="ARBA" id="ARBA00009463"/>
    </source>
</evidence>
<dbReference type="GO" id="GO:0070403">
    <property type="term" value="F:NAD+ binding"/>
    <property type="evidence" value="ECO:0007669"/>
    <property type="project" value="InterPro"/>
</dbReference>
<dbReference type="InterPro" id="IPR006180">
    <property type="entry name" value="3-OHacyl-CoA_DH_CS"/>
</dbReference>
<dbReference type="InterPro" id="IPR006108">
    <property type="entry name" value="3HC_DH_C"/>
</dbReference>
<sequence>MTQSVAVVGAGLIGRAWAVVFARAGHEIRLYDADPTVLQSARGAIAEGLEVMVAEGLLDNAAEVLARVKIDADMTTALRDVVYVQECGPEDLAIKRRLLVEIEQYVSTSTVLASSTSGIPASQFGCDLRHPERCLVAHPVNPPSLVPLVEVVPAPTTDQSCVDATLQLMTKVGQQPILVRQETQGFVLNRLQGALLNEALRLYRDGVVSVDDLDRTMRFGLGLRWAFMGPLETIDLNAPAGIKDYGQRYGPLYRDIDAQRQEPAPWDNDLLDQLQVERRQLLPIADLDARQQWRDRRLMALRRHLLESS</sequence>
<dbReference type="Gene3D" id="1.10.1040.10">
    <property type="entry name" value="N-(1-d-carboxylethyl)-l-norvaline Dehydrogenase, domain 2"/>
    <property type="match status" value="1"/>
</dbReference>
<dbReference type="EMBL" id="BJXU01000052">
    <property type="protein sequence ID" value="GEN23646.1"/>
    <property type="molecule type" value="Genomic_DNA"/>
</dbReference>
<gene>
    <name evidence="5" type="ORF">HCU01_15950</name>
    <name evidence="6" type="ORF">SAMN05660971_02186</name>
</gene>
<evidence type="ECO:0000259" key="4">
    <source>
        <dbReference type="Pfam" id="PF02737"/>
    </source>
</evidence>
<dbReference type="PANTHER" id="PTHR48075:SF1">
    <property type="entry name" value="LAMBDA-CRYSTALLIN HOMOLOG"/>
    <property type="match status" value="1"/>
</dbReference>
<dbReference type="OrthoDB" id="9803287at2"/>
<dbReference type="GO" id="GO:0050104">
    <property type="term" value="F:L-gulonate 3-dehydrogenase activity"/>
    <property type="evidence" value="ECO:0007669"/>
    <property type="project" value="TreeGrafter"/>
</dbReference>
<keyword evidence="2" id="KW-0560">Oxidoreductase</keyword>
<dbReference type="Pfam" id="PF00725">
    <property type="entry name" value="3HCDH"/>
    <property type="match status" value="1"/>
</dbReference>
<name>A0A1M7G4F8_9GAMM</name>
<proteinExistence type="inferred from homology"/>
<keyword evidence="8" id="KW-1185">Reference proteome</keyword>
<dbReference type="SUPFAM" id="SSF51735">
    <property type="entry name" value="NAD(P)-binding Rossmann-fold domains"/>
    <property type="match status" value="1"/>
</dbReference>
<dbReference type="NCBIfam" id="NF004783">
    <property type="entry name" value="PRK06129.1"/>
    <property type="match status" value="1"/>
</dbReference>
<dbReference type="Proteomes" id="UP000184123">
    <property type="component" value="Unassembled WGS sequence"/>
</dbReference>